<accession>R0HSM4</accession>
<sequence>MSMFLKHLSKLNLKKPKDALKNQSVRLSQTPPYLTIGFWLKEDSLHLYDPVKEDTTKISDKTLPEELHTLQLQGISHGWGLFMDQHDSSVVRISNFFLPSASKLSPTVTPLPPFCPLPDYKLESVRSVSMSSCPDQEDEECVVAVKFTGFQLSLCVPGRDSEWTNIVTPFNYFHNSSSLTYSKRDKSFYMLAPGSRFLASWYIHSKNWDYPKFHELRFHNIPRFSQSQWQLLDSSAKTEHFLEAPSGECFLVKCLPCVFNEKETIYYRTNRFMVFRQEEASKDGVRNMCYIEDIGDLSIFIGDNEPFCVQASSCPGLKPNAIYFMGYDFGVHDLATKTVHRFSDKGLPGPVFACPYWIPPVFL</sequence>
<dbReference type="PANTHER" id="PTHR44259:SF93">
    <property type="entry name" value="PROTEIN, PUTATIVE (DUF295)-RELATED"/>
    <property type="match status" value="1"/>
</dbReference>
<evidence type="ECO:0000259" key="1">
    <source>
        <dbReference type="Pfam" id="PF03478"/>
    </source>
</evidence>
<proteinExistence type="predicted"/>
<name>R0HSM4_9BRAS</name>
<dbReference type="EMBL" id="KB870807">
    <property type="protein sequence ID" value="EOA32819.1"/>
    <property type="molecule type" value="Genomic_DNA"/>
</dbReference>
<reference evidence="3" key="1">
    <citation type="journal article" date="2013" name="Nat. Genet.">
        <title>The Capsella rubella genome and the genomic consequences of rapid mating system evolution.</title>
        <authorList>
            <person name="Slotte T."/>
            <person name="Hazzouri K.M."/>
            <person name="Agren J.A."/>
            <person name="Koenig D."/>
            <person name="Maumus F."/>
            <person name="Guo Y.L."/>
            <person name="Steige K."/>
            <person name="Platts A.E."/>
            <person name="Escobar J.S."/>
            <person name="Newman L.K."/>
            <person name="Wang W."/>
            <person name="Mandakova T."/>
            <person name="Vello E."/>
            <person name="Smith L.M."/>
            <person name="Henz S.R."/>
            <person name="Steffen J."/>
            <person name="Takuno S."/>
            <person name="Brandvain Y."/>
            <person name="Coop G."/>
            <person name="Andolfatto P."/>
            <person name="Hu T.T."/>
            <person name="Blanchette M."/>
            <person name="Clark R.M."/>
            <person name="Quesneville H."/>
            <person name="Nordborg M."/>
            <person name="Gaut B.S."/>
            <person name="Lysak M.A."/>
            <person name="Jenkins J."/>
            <person name="Grimwood J."/>
            <person name="Chapman J."/>
            <person name="Prochnik S."/>
            <person name="Shu S."/>
            <person name="Rokhsar D."/>
            <person name="Schmutz J."/>
            <person name="Weigel D."/>
            <person name="Wright S.I."/>
        </authorList>
    </citation>
    <scope>NUCLEOTIDE SEQUENCE [LARGE SCALE GENOMIC DNA]</scope>
    <source>
        <strain evidence="3">cv. Monte Gargano</strain>
    </source>
</reference>
<keyword evidence="3" id="KW-1185">Reference proteome</keyword>
<dbReference type="PANTHER" id="PTHR44259">
    <property type="entry name" value="OS07G0183000 PROTEIN-RELATED"/>
    <property type="match status" value="1"/>
</dbReference>
<protein>
    <recommendedName>
        <fullName evidence="1">KIB1-4 beta-propeller domain-containing protein</fullName>
    </recommendedName>
</protein>
<dbReference type="Proteomes" id="UP000029121">
    <property type="component" value="Unassembled WGS sequence"/>
</dbReference>
<evidence type="ECO:0000313" key="2">
    <source>
        <dbReference type="EMBL" id="EOA32819.1"/>
    </source>
</evidence>
<dbReference type="InterPro" id="IPR050942">
    <property type="entry name" value="F-box_BR-signaling"/>
</dbReference>
<feature type="domain" description="KIB1-4 beta-propeller" evidence="1">
    <location>
        <begin position="56"/>
        <end position="330"/>
    </location>
</feature>
<organism evidence="2 3">
    <name type="scientific">Capsella rubella</name>
    <dbReference type="NCBI Taxonomy" id="81985"/>
    <lineage>
        <taxon>Eukaryota</taxon>
        <taxon>Viridiplantae</taxon>
        <taxon>Streptophyta</taxon>
        <taxon>Embryophyta</taxon>
        <taxon>Tracheophyta</taxon>
        <taxon>Spermatophyta</taxon>
        <taxon>Magnoliopsida</taxon>
        <taxon>eudicotyledons</taxon>
        <taxon>Gunneridae</taxon>
        <taxon>Pentapetalae</taxon>
        <taxon>rosids</taxon>
        <taxon>malvids</taxon>
        <taxon>Brassicales</taxon>
        <taxon>Brassicaceae</taxon>
        <taxon>Camelineae</taxon>
        <taxon>Capsella</taxon>
    </lineage>
</organism>
<dbReference type="Pfam" id="PF03478">
    <property type="entry name" value="Beta-prop_KIB1-4"/>
    <property type="match status" value="1"/>
</dbReference>
<gene>
    <name evidence="2" type="ORF">CARUB_v10016130mg</name>
</gene>
<dbReference type="InterPro" id="IPR005174">
    <property type="entry name" value="KIB1-4_b-propeller"/>
</dbReference>
<dbReference type="eggNOG" id="ENOG502SXZB">
    <property type="taxonomic scope" value="Eukaryota"/>
</dbReference>
<evidence type="ECO:0000313" key="3">
    <source>
        <dbReference type="Proteomes" id="UP000029121"/>
    </source>
</evidence>
<dbReference type="AlphaFoldDB" id="R0HSM4"/>